<sequence length="88" mass="10165">MMRIKFMLKQFLKEPFWFKVLIIATLVSSILFSSSFFSGNVFYQSLSKLSAAIFFTAYGLKFWFNRLTSGIFVAAAVLCIYLSINVFF</sequence>
<dbReference type="OrthoDB" id="2918659at2"/>
<dbReference type="AlphaFoldDB" id="A0A3D8GTW2"/>
<protein>
    <submittedName>
        <fullName evidence="2">Uncharacterized protein</fullName>
    </submittedName>
</protein>
<keyword evidence="1" id="KW-1133">Transmembrane helix</keyword>
<name>A0A3D8GTW2_9BACI</name>
<gene>
    <name evidence="2" type="ORF">DRW41_08390</name>
</gene>
<dbReference type="Proteomes" id="UP000257144">
    <property type="component" value="Unassembled WGS sequence"/>
</dbReference>
<dbReference type="EMBL" id="QNQT01000002">
    <property type="protein sequence ID" value="RDU37827.1"/>
    <property type="molecule type" value="Genomic_DNA"/>
</dbReference>
<accession>A0A3D8GTW2</accession>
<keyword evidence="1" id="KW-0472">Membrane</keyword>
<keyword evidence="1" id="KW-0812">Transmembrane</keyword>
<dbReference type="RefSeq" id="WP_115451497.1">
    <property type="nucleotide sequence ID" value="NZ_QNQT01000002.1"/>
</dbReference>
<reference evidence="2 3" key="1">
    <citation type="submission" date="2018-07" db="EMBL/GenBank/DDBJ databases">
        <title>Bacillus sp. YLB-04 draft genome sequence.</title>
        <authorList>
            <person name="Yu L."/>
            <person name="Tang X."/>
        </authorList>
    </citation>
    <scope>NUCLEOTIDE SEQUENCE [LARGE SCALE GENOMIC DNA]</scope>
    <source>
        <strain evidence="2 3">YLB-04</strain>
    </source>
</reference>
<keyword evidence="3" id="KW-1185">Reference proteome</keyword>
<organism evidence="2 3">
    <name type="scientific">Neobacillus piezotolerans</name>
    <dbReference type="NCBI Taxonomy" id="2259171"/>
    <lineage>
        <taxon>Bacteria</taxon>
        <taxon>Bacillati</taxon>
        <taxon>Bacillota</taxon>
        <taxon>Bacilli</taxon>
        <taxon>Bacillales</taxon>
        <taxon>Bacillaceae</taxon>
        <taxon>Neobacillus</taxon>
    </lineage>
</organism>
<comment type="caution">
    <text evidence="2">The sequence shown here is derived from an EMBL/GenBank/DDBJ whole genome shotgun (WGS) entry which is preliminary data.</text>
</comment>
<evidence type="ECO:0000313" key="2">
    <source>
        <dbReference type="EMBL" id="RDU37827.1"/>
    </source>
</evidence>
<feature type="transmembrane region" description="Helical" evidence="1">
    <location>
        <begin position="63"/>
        <end position="84"/>
    </location>
</feature>
<evidence type="ECO:0000256" key="1">
    <source>
        <dbReference type="SAM" id="Phobius"/>
    </source>
</evidence>
<proteinExistence type="predicted"/>
<evidence type="ECO:0000313" key="3">
    <source>
        <dbReference type="Proteomes" id="UP000257144"/>
    </source>
</evidence>
<feature type="transmembrane region" description="Helical" evidence="1">
    <location>
        <begin position="20"/>
        <end position="43"/>
    </location>
</feature>